<gene>
    <name evidence="1" type="ORF">GGD57_003030</name>
</gene>
<dbReference type="AlphaFoldDB" id="A0A7W6R4E2"/>
<dbReference type="EMBL" id="JACIFY010000010">
    <property type="protein sequence ID" value="MBB4236451.1"/>
    <property type="molecule type" value="Genomic_DNA"/>
</dbReference>
<name>A0A7W6R4E2_9HYPH</name>
<sequence length="826" mass="93032">MQLSGSVSFRPVRIGFLTPVEDLALLSRIARLNTCLWGGRYNPIIPYFQNCGDRWRRPHSKATGLDIAREYINFFEPDVLVETTPGMAKTLGWAEGERYLSMPRILPLDEFYGLDDRGRVQFPLGIDIFEAIAHLYDTDYRYERRHKEPFAKIADVEGDAFFDVVCGRYPSEAPLAYISRAYDEAFSPVPLSPDANTALRYLKDGFLGPFWVTGHELDERPGRGYRDETFYVFDPTVPGDVIDYWNFRLVARHVAPINVNWFGECAEFIREEINAIHRPIPGNPFGTMFHGVICFASSIDEKRRDQIAKEHLADLPNGAFYFGSDISSWEASRRGRDRRDSKMIAYGAPVTFEETSREGSLKIPSPSPPFANRSKRYSQARWMNVIAPSTAYREGSVATVYPSNLWKPGYPRLSGGDFRVTREGWLVEVEYDIGYSHLKVEPGRSAIIGWLATQGITATPSEEGQIAAQVITAAGGLQASGMFGDFDTLKLLGEMAEGHSEVSRNGRRVSQAVPDRSKHVNTIRQHFKEREKRSFGYWNKLDYFLERSVFRAGLRVQCPICGHQNWFDLDAISYRPVCTRCLNGFEFSQSPSHIDNVDWFYRIVGPFAAPDYARGGYAVALTLRALSGNHNTEMTWSTGLTLKPLNCEVDFVAWHRAGRFGGDECDEPLLVVGEAKSFGRNSINSEAIETLKKVAESFPGSVMVVSTLRKSEELSLAELGRLRHLALWGRRSKLEGEPVNPIVLFTRTELFAEHGIRGAWEKVDGKKMHAVHDFSDLHTLADLTSERYLGLGAHWDKQAGEQAPEVMLSILRLLKARSSTTSPIAA</sequence>
<dbReference type="Proteomes" id="UP000540909">
    <property type="component" value="Unassembled WGS sequence"/>
</dbReference>
<accession>A0A7W6R4E2</accession>
<dbReference type="RefSeq" id="WP_184470942.1">
    <property type="nucleotide sequence ID" value="NZ_JACIFY010000010.1"/>
</dbReference>
<evidence type="ECO:0000313" key="1">
    <source>
        <dbReference type="EMBL" id="MBB4236451.1"/>
    </source>
</evidence>
<comment type="caution">
    <text evidence="1">The sequence shown here is derived from an EMBL/GenBank/DDBJ whole genome shotgun (WGS) entry which is preliminary data.</text>
</comment>
<protein>
    <submittedName>
        <fullName evidence="1">Uncharacterized protein</fullName>
    </submittedName>
</protein>
<proteinExistence type="predicted"/>
<organism evidence="1 2">
    <name type="scientific">Rhizobium esperanzae</name>
    <dbReference type="NCBI Taxonomy" id="1967781"/>
    <lineage>
        <taxon>Bacteria</taxon>
        <taxon>Pseudomonadati</taxon>
        <taxon>Pseudomonadota</taxon>
        <taxon>Alphaproteobacteria</taxon>
        <taxon>Hyphomicrobiales</taxon>
        <taxon>Rhizobiaceae</taxon>
        <taxon>Rhizobium/Agrobacterium group</taxon>
        <taxon>Rhizobium</taxon>
    </lineage>
</organism>
<reference evidence="1 2" key="1">
    <citation type="submission" date="2020-08" db="EMBL/GenBank/DDBJ databases">
        <title>Genomic Encyclopedia of Type Strains, Phase IV (KMG-V): Genome sequencing to study the core and pangenomes of soil and plant-associated prokaryotes.</title>
        <authorList>
            <person name="Whitman W."/>
        </authorList>
    </citation>
    <scope>NUCLEOTIDE SEQUENCE [LARGE SCALE GENOMIC DNA]</scope>
    <source>
        <strain evidence="1 2">SEMIA 4089</strain>
    </source>
</reference>
<evidence type="ECO:0000313" key="2">
    <source>
        <dbReference type="Proteomes" id="UP000540909"/>
    </source>
</evidence>